<dbReference type="RefSeq" id="WP_126583052.1">
    <property type="nucleotide sequence ID" value="NZ_BIFR01000002.1"/>
</dbReference>
<dbReference type="Proteomes" id="UP000287352">
    <property type="component" value="Unassembled WGS sequence"/>
</dbReference>
<organism evidence="1 2">
    <name type="scientific">Tengunoibacter tsumagoiensis</name>
    <dbReference type="NCBI Taxonomy" id="2014871"/>
    <lineage>
        <taxon>Bacteria</taxon>
        <taxon>Bacillati</taxon>
        <taxon>Chloroflexota</taxon>
        <taxon>Ktedonobacteria</taxon>
        <taxon>Ktedonobacterales</taxon>
        <taxon>Dictyobacteraceae</taxon>
        <taxon>Tengunoibacter</taxon>
    </lineage>
</organism>
<dbReference type="AlphaFoldDB" id="A0A402A8Y5"/>
<sequence>MSALFERPFDALPEPDELVRETMQWHFQPQTGSPFWLRQKDQLPFDPLTDIRTVADLYRFPDVSSQWKHIAVEDLIPRGCRQEQAWEFSVFESGSTTGSPKRIIESTSRRRGIDWINSMLTMHGIPEQGHWLHIGPTGPHIVGRSIGLVAHLRSSLCYYIDFDPRWVKKCIQQQRLDITKLYLDHIISQAVNALETQPISMLFATPPVLEAICKRPEVLALFQKRIRVLIWAGTSISTESLYLLEEEFFPDTKIIGWYGNTLMGIACQRPRVAEDTELCVFQPFYPYCLVDVVRPESPGELVDYGEVGQVRMTLLTKELFVPNVLERDSALRQKPVAGFAWDGLARIGTLDSARNQVIEGVY</sequence>
<evidence type="ECO:0000313" key="2">
    <source>
        <dbReference type="Proteomes" id="UP000287352"/>
    </source>
</evidence>
<dbReference type="InterPro" id="IPR042099">
    <property type="entry name" value="ANL_N_sf"/>
</dbReference>
<dbReference type="SUPFAM" id="SSF56801">
    <property type="entry name" value="Acetyl-CoA synthetase-like"/>
    <property type="match status" value="1"/>
</dbReference>
<dbReference type="EMBL" id="BIFR01000002">
    <property type="protein sequence ID" value="GCE15622.1"/>
    <property type="molecule type" value="Genomic_DNA"/>
</dbReference>
<reference evidence="2" key="1">
    <citation type="submission" date="2018-12" db="EMBL/GenBank/DDBJ databases">
        <title>Tengunoibacter tsumagoiensis gen. nov., sp. nov., Dictyobacter kobayashii sp. nov., D. alpinus sp. nov., and D. joshuensis sp. nov. and description of Dictyobacteraceae fam. nov. within the order Ktedonobacterales isolated from Tengu-no-mugimeshi.</title>
        <authorList>
            <person name="Wang C.M."/>
            <person name="Zheng Y."/>
            <person name="Sakai Y."/>
            <person name="Toyoda A."/>
            <person name="Minakuchi Y."/>
            <person name="Abe K."/>
            <person name="Yokota A."/>
            <person name="Yabe S."/>
        </authorList>
    </citation>
    <scope>NUCLEOTIDE SEQUENCE [LARGE SCALE GENOMIC DNA]</scope>
    <source>
        <strain evidence="2">Uno3</strain>
    </source>
</reference>
<name>A0A402A8Y5_9CHLR</name>
<dbReference type="OrthoDB" id="179194at2"/>
<proteinExistence type="predicted"/>
<gene>
    <name evidence="1" type="ORF">KTT_54810</name>
</gene>
<evidence type="ECO:0000313" key="1">
    <source>
        <dbReference type="EMBL" id="GCE15622.1"/>
    </source>
</evidence>
<protein>
    <submittedName>
        <fullName evidence="1">Phenazine antibiotic biosynthesis protein</fullName>
    </submittedName>
</protein>
<keyword evidence="2" id="KW-1185">Reference proteome</keyword>
<dbReference type="Gene3D" id="3.40.50.12780">
    <property type="entry name" value="N-terminal domain of ligase-like"/>
    <property type="match status" value="1"/>
</dbReference>
<comment type="caution">
    <text evidence="1">The sequence shown here is derived from an EMBL/GenBank/DDBJ whole genome shotgun (WGS) entry which is preliminary data.</text>
</comment>
<accession>A0A402A8Y5</accession>